<sequence>LFHTSTLQHTRATFVTATNRHDFKLNALNKTDKKAYRVVRVTNRSEFVIGLQNRYRPLLPFPDNRAGRGLACMLKLAPPNAEWAFCKQGCLQEKYQCTRAMATLLLIFHRRQ</sequence>
<protein>
    <submittedName>
        <fullName evidence="2">MSP domain-containing protein</fullName>
    </submittedName>
</protein>
<dbReference type="AlphaFoldDB" id="A0A0M3HZ32"/>
<organism evidence="1 2">
    <name type="scientific">Ascaris lumbricoides</name>
    <name type="common">Giant roundworm</name>
    <dbReference type="NCBI Taxonomy" id="6252"/>
    <lineage>
        <taxon>Eukaryota</taxon>
        <taxon>Metazoa</taxon>
        <taxon>Ecdysozoa</taxon>
        <taxon>Nematoda</taxon>
        <taxon>Chromadorea</taxon>
        <taxon>Rhabditida</taxon>
        <taxon>Spirurina</taxon>
        <taxon>Ascaridomorpha</taxon>
        <taxon>Ascaridoidea</taxon>
        <taxon>Ascarididae</taxon>
        <taxon>Ascaris</taxon>
    </lineage>
</organism>
<evidence type="ECO:0000313" key="1">
    <source>
        <dbReference type="Proteomes" id="UP000036681"/>
    </source>
</evidence>
<accession>A0A0M3HZ32</accession>
<keyword evidence="1" id="KW-1185">Reference proteome</keyword>
<proteinExistence type="predicted"/>
<evidence type="ECO:0000313" key="2">
    <source>
        <dbReference type="WBParaSite" id="ALUE_0000888001-mRNA-1"/>
    </source>
</evidence>
<dbReference type="Proteomes" id="UP000036681">
    <property type="component" value="Unplaced"/>
</dbReference>
<dbReference type="WBParaSite" id="ALUE_0000888001-mRNA-1">
    <property type="protein sequence ID" value="ALUE_0000888001-mRNA-1"/>
    <property type="gene ID" value="ALUE_0000888001"/>
</dbReference>
<reference evidence="2" key="1">
    <citation type="submission" date="2017-02" db="UniProtKB">
        <authorList>
            <consortium name="WormBaseParasite"/>
        </authorList>
    </citation>
    <scope>IDENTIFICATION</scope>
</reference>
<name>A0A0M3HZ32_ASCLU</name>